<evidence type="ECO:0000313" key="2">
    <source>
        <dbReference type="EMBL" id="OSD05133.1"/>
    </source>
</evidence>
<evidence type="ECO:0000313" key="3">
    <source>
        <dbReference type="Proteomes" id="UP000193067"/>
    </source>
</evidence>
<dbReference type="OrthoDB" id="2803882at2759"/>
<name>A0A1Y2IWU5_TRAC3</name>
<dbReference type="Proteomes" id="UP000193067">
    <property type="component" value="Unassembled WGS sequence"/>
</dbReference>
<protein>
    <submittedName>
        <fullName evidence="2">Uncharacterized protein</fullName>
    </submittedName>
</protein>
<organism evidence="2 3">
    <name type="scientific">Trametes coccinea (strain BRFM310)</name>
    <name type="common">Pycnoporus coccineus</name>
    <dbReference type="NCBI Taxonomy" id="1353009"/>
    <lineage>
        <taxon>Eukaryota</taxon>
        <taxon>Fungi</taxon>
        <taxon>Dikarya</taxon>
        <taxon>Basidiomycota</taxon>
        <taxon>Agaricomycotina</taxon>
        <taxon>Agaricomycetes</taxon>
        <taxon>Polyporales</taxon>
        <taxon>Polyporaceae</taxon>
        <taxon>Trametes</taxon>
    </lineage>
</organism>
<reference evidence="2 3" key="1">
    <citation type="journal article" date="2015" name="Biotechnol. Biofuels">
        <title>Enhanced degradation of softwood versus hardwood by the white-rot fungus Pycnoporus coccineus.</title>
        <authorList>
            <person name="Couturier M."/>
            <person name="Navarro D."/>
            <person name="Chevret D."/>
            <person name="Henrissat B."/>
            <person name="Piumi F."/>
            <person name="Ruiz-Duenas F.J."/>
            <person name="Martinez A.T."/>
            <person name="Grigoriev I.V."/>
            <person name="Riley R."/>
            <person name="Lipzen A."/>
            <person name="Berrin J.G."/>
            <person name="Master E.R."/>
            <person name="Rosso M.N."/>
        </authorList>
    </citation>
    <scope>NUCLEOTIDE SEQUENCE [LARGE SCALE GENOMIC DNA]</scope>
    <source>
        <strain evidence="2 3">BRFM310</strain>
    </source>
</reference>
<dbReference type="AlphaFoldDB" id="A0A1Y2IWU5"/>
<keyword evidence="3" id="KW-1185">Reference proteome</keyword>
<accession>A0A1Y2IWU5</accession>
<proteinExistence type="predicted"/>
<keyword evidence="1" id="KW-0472">Membrane</keyword>
<dbReference type="EMBL" id="KZ084094">
    <property type="protein sequence ID" value="OSD05133.1"/>
    <property type="molecule type" value="Genomic_DNA"/>
</dbReference>
<feature type="transmembrane region" description="Helical" evidence="1">
    <location>
        <begin position="123"/>
        <end position="144"/>
    </location>
</feature>
<evidence type="ECO:0000256" key="1">
    <source>
        <dbReference type="SAM" id="Phobius"/>
    </source>
</evidence>
<sequence length="189" mass="20453">MESTFSAIEEAALIASAYHSGEQSRTRSSRLASVRVHHHSRPGGALHLDAQEDRRDVALPRRSISCFVVDGVAGVYQLQLLSHTRPRTCSMYVKAQTALQVAQYIVWAAFSGLRALALSGMNWTLASIVFLLACAPFAVNLWVISGIGTFAYNLPLAGCLVGTNETASQAKIGARLLRDTHCDLPDGRN</sequence>
<keyword evidence="1" id="KW-0812">Transmembrane</keyword>
<gene>
    <name evidence="2" type="ORF">PYCCODRAFT_1291817</name>
</gene>
<keyword evidence="1" id="KW-1133">Transmembrane helix</keyword>